<keyword evidence="1" id="KW-0732">Signal</keyword>
<sequence>MTTVLFVLTASLKFAQPAAKGSMLICMCSSIRVLSAQFTANSRWWTVVSDKRTGACMCQSVSPVGDRYPRALKTVGVHQHGREHETEVCGSESGALIHSIGQCECFGSCPFPVTLAIIPSWSRRTMCTSCSVQLHFCMIFQAVVTQLRACRVYMHMRSSGCLLLDNPGCPHRPISFAADSHMSLLEALLRPHGLTYLGRRRCGSQTCPRPAANFLQPLLR</sequence>
<dbReference type="EMBL" id="UYSU01003303">
    <property type="protein sequence ID" value="VDL87851.1"/>
    <property type="molecule type" value="Genomic_DNA"/>
</dbReference>
<dbReference type="Proteomes" id="UP000275846">
    <property type="component" value="Unassembled WGS sequence"/>
</dbReference>
<evidence type="ECO:0000256" key="1">
    <source>
        <dbReference type="SAM" id="SignalP"/>
    </source>
</evidence>
<name>A0A183SB71_SCHSO</name>
<organism evidence="4">
    <name type="scientific">Schistocephalus solidus</name>
    <name type="common">Tapeworm</name>
    <dbReference type="NCBI Taxonomy" id="70667"/>
    <lineage>
        <taxon>Eukaryota</taxon>
        <taxon>Metazoa</taxon>
        <taxon>Spiralia</taxon>
        <taxon>Lophotrochozoa</taxon>
        <taxon>Platyhelminthes</taxon>
        <taxon>Cestoda</taxon>
        <taxon>Eucestoda</taxon>
        <taxon>Diphyllobothriidea</taxon>
        <taxon>Diphyllobothriidae</taxon>
        <taxon>Schistocephalus</taxon>
    </lineage>
</organism>
<keyword evidence="3" id="KW-1185">Reference proteome</keyword>
<gene>
    <name evidence="2" type="ORF">SSLN_LOCUS1469</name>
</gene>
<evidence type="ECO:0000313" key="4">
    <source>
        <dbReference type="WBParaSite" id="SSLN_0000152501-mRNA-1"/>
    </source>
</evidence>
<evidence type="ECO:0000313" key="3">
    <source>
        <dbReference type="Proteomes" id="UP000275846"/>
    </source>
</evidence>
<dbReference type="AlphaFoldDB" id="A0A183SB71"/>
<evidence type="ECO:0000313" key="2">
    <source>
        <dbReference type="EMBL" id="VDL87851.1"/>
    </source>
</evidence>
<feature type="chain" id="PRO_5043141071" evidence="1">
    <location>
        <begin position="18"/>
        <end position="220"/>
    </location>
</feature>
<feature type="signal peptide" evidence="1">
    <location>
        <begin position="1"/>
        <end position="17"/>
    </location>
</feature>
<accession>A0A183SB71</accession>
<proteinExistence type="predicted"/>
<reference evidence="2 3" key="2">
    <citation type="submission" date="2018-11" db="EMBL/GenBank/DDBJ databases">
        <authorList>
            <consortium name="Pathogen Informatics"/>
        </authorList>
    </citation>
    <scope>NUCLEOTIDE SEQUENCE [LARGE SCALE GENOMIC DNA]</scope>
    <source>
        <strain evidence="2 3">NST_G2</strain>
    </source>
</reference>
<dbReference type="WBParaSite" id="SSLN_0000152501-mRNA-1">
    <property type="protein sequence ID" value="SSLN_0000152501-mRNA-1"/>
    <property type="gene ID" value="SSLN_0000152501"/>
</dbReference>
<reference evidence="4" key="1">
    <citation type="submission" date="2016-06" db="UniProtKB">
        <authorList>
            <consortium name="WormBaseParasite"/>
        </authorList>
    </citation>
    <scope>IDENTIFICATION</scope>
</reference>
<protein>
    <submittedName>
        <fullName evidence="4">Secreted protein</fullName>
    </submittedName>
</protein>